<dbReference type="EMBL" id="DUZY01000001">
    <property type="protein sequence ID" value="DAD18631.1"/>
    <property type="molecule type" value="Genomic_DNA"/>
</dbReference>
<organism evidence="1 2">
    <name type="scientific">Nelumbo nucifera</name>
    <name type="common">Sacred lotus</name>
    <dbReference type="NCBI Taxonomy" id="4432"/>
    <lineage>
        <taxon>Eukaryota</taxon>
        <taxon>Viridiplantae</taxon>
        <taxon>Streptophyta</taxon>
        <taxon>Embryophyta</taxon>
        <taxon>Tracheophyta</taxon>
        <taxon>Spermatophyta</taxon>
        <taxon>Magnoliopsida</taxon>
        <taxon>Proteales</taxon>
        <taxon>Nelumbonaceae</taxon>
        <taxon>Nelumbo</taxon>
    </lineage>
</organism>
<evidence type="ECO:0000313" key="2">
    <source>
        <dbReference type="Proteomes" id="UP000607653"/>
    </source>
</evidence>
<name>A0A822XHL3_NELNU</name>
<dbReference type="Proteomes" id="UP000607653">
    <property type="component" value="Unassembled WGS sequence"/>
</dbReference>
<reference evidence="1 2" key="1">
    <citation type="journal article" date="2020" name="Mol. Biol. Evol.">
        <title>Distinct Expression and Methylation Patterns for Genes with Different Fates following a Single Whole-Genome Duplication in Flowering Plants.</title>
        <authorList>
            <person name="Shi T."/>
            <person name="Rahmani R.S."/>
            <person name="Gugger P.F."/>
            <person name="Wang M."/>
            <person name="Li H."/>
            <person name="Zhang Y."/>
            <person name="Li Z."/>
            <person name="Wang Q."/>
            <person name="Van de Peer Y."/>
            <person name="Marchal K."/>
            <person name="Chen J."/>
        </authorList>
    </citation>
    <scope>NUCLEOTIDE SEQUENCE [LARGE SCALE GENOMIC DNA]</scope>
    <source>
        <tissue evidence="1">Leaf</tissue>
    </source>
</reference>
<accession>A0A822XHL3</accession>
<protein>
    <submittedName>
        <fullName evidence="1">Uncharacterized protein</fullName>
    </submittedName>
</protein>
<keyword evidence="2" id="KW-1185">Reference proteome</keyword>
<comment type="caution">
    <text evidence="1">The sequence shown here is derived from an EMBL/GenBank/DDBJ whole genome shotgun (WGS) entry which is preliminary data.</text>
</comment>
<sequence>MERLTADAAVEPYDSVRCAFMSYGSCALDLAKGWRYRSWMWYGVGLSLKTTIFGGGGSGWESWTSALEKDANGNWIETSSDKEISHHAPSIVVR</sequence>
<gene>
    <name evidence="1" type="ORF">HUJ06_020094</name>
</gene>
<evidence type="ECO:0000313" key="1">
    <source>
        <dbReference type="EMBL" id="DAD18631.1"/>
    </source>
</evidence>
<dbReference type="AlphaFoldDB" id="A0A822XHL3"/>
<proteinExistence type="predicted"/>